<dbReference type="AlphaFoldDB" id="A0ABD7Z1S7"/>
<dbReference type="EMBL" id="CP132375">
    <property type="protein sequence ID" value="WLS98314.1"/>
    <property type="molecule type" value="Genomic_DNA"/>
</dbReference>
<gene>
    <name evidence="1" type="ORF">RAM05_10810</name>
</gene>
<protein>
    <submittedName>
        <fullName evidence="1">HK97 gp10 family phage protein</fullName>
    </submittedName>
</protein>
<evidence type="ECO:0000313" key="1">
    <source>
        <dbReference type="EMBL" id="WLS98314.1"/>
    </source>
</evidence>
<evidence type="ECO:0000313" key="2">
    <source>
        <dbReference type="Proteomes" id="UP001229773"/>
    </source>
</evidence>
<proteinExistence type="predicted"/>
<accession>A0ABD7Z1S7</accession>
<sequence>MNSFASQIEAMLNKARNKADNIVSEAVLDLQQQMVDATPEDTGQAKSNWFVEADQCSGKTTKDTSKGNLAEARQLLSRLKSGKSRPAYYYLFSNLPYIRVLEYGLYPNPPKVPTGKTVNGYSTQAPQGFFRLTVAGWQQTVQRIAEAKKDE</sequence>
<name>A0ABD7Z1S7_9NEIS</name>
<reference evidence="1 2" key="1">
    <citation type="submission" date="2023-08" db="EMBL/GenBank/DDBJ databases">
        <title>Complete genome sequences of 12 bacterial strains from the honey bee gut, resolved with long-read nanopore sequencing.</title>
        <authorList>
            <person name="Kwong W.K."/>
            <person name="Acheampong S."/>
            <person name="Polat M.F."/>
        </authorList>
    </citation>
    <scope>NUCLEOTIDE SEQUENCE [LARGE SCALE GENOMIC DNA]</scope>
    <source>
        <strain evidence="2">wkB9</strain>
    </source>
</reference>
<dbReference type="GeneID" id="32536695"/>
<dbReference type="RefSeq" id="WP_025331415.1">
    <property type="nucleotide sequence ID" value="NZ_CP132375.1"/>
</dbReference>
<dbReference type="Proteomes" id="UP001229773">
    <property type="component" value="Chromosome"/>
</dbReference>
<organism evidence="1 2">
    <name type="scientific">Snodgrassella alvi</name>
    <dbReference type="NCBI Taxonomy" id="1196083"/>
    <lineage>
        <taxon>Bacteria</taxon>
        <taxon>Pseudomonadati</taxon>
        <taxon>Pseudomonadota</taxon>
        <taxon>Betaproteobacteria</taxon>
        <taxon>Neisseriales</taxon>
        <taxon>Neisseriaceae</taxon>
        <taxon>Snodgrassella</taxon>
    </lineage>
</organism>